<dbReference type="RefSeq" id="WP_012275535.1">
    <property type="nucleotide sequence ID" value="NC_010334.1"/>
</dbReference>
<reference evidence="2" key="1">
    <citation type="submission" date="2008-01" db="EMBL/GenBank/DDBJ databases">
        <title>Complete sequence of Shewanella halifaxensis HAW-EB4.</title>
        <authorList>
            <consortium name="US DOE Joint Genome Institute"/>
            <person name="Copeland A."/>
            <person name="Lucas S."/>
            <person name="Lapidus A."/>
            <person name="Glavina del Rio T."/>
            <person name="Dalin E."/>
            <person name="Tice H."/>
            <person name="Bruce D."/>
            <person name="Goodwin L."/>
            <person name="Pitluck S."/>
            <person name="Sims D."/>
            <person name="Brettin T."/>
            <person name="Detter J.C."/>
            <person name="Han C."/>
            <person name="Kuske C.R."/>
            <person name="Schmutz J."/>
            <person name="Larimer F."/>
            <person name="Land M."/>
            <person name="Hauser L."/>
            <person name="Kyrpides N."/>
            <person name="Kim E."/>
            <person name="Zhao J.-S."/>
            <person name="Richardson P."/>
        </authorList>
    </citation>
    <scope>NUCLEOTIDE SEQUENCE [LARGE SCALE GENOMIC DNA]</scope>
    <source>
        <strain evidence="2">HAW-EB4</strain>
    </source>
</reference>
<evidence type="ECO:0000313" key="2">
    <source>
        <dbReference type="EMBL" id="ABZ74980.1"/>
    </source>
</evidence>
<gene>
    <name evidence="2" type="ordered locus">Shal_0405</name>
</gene>
<dbReference type="PANTHER" id="PTHR38095">
    <property type="entry name" value="ANAEROBIC DIMETHYL SULFOXIDE REDUCTASE CHAIN YNFH"/>
    <property type="match status" value="1"/>
</dbReference>
<dbReference type="GO" id="GO:0009389">
    <property type="term" value="F:dimethyl sulfoxide reductase activity"/>
    <property type="evidence" value="ECO:0007669"/>
    <property type="project" value="TreeGrafter"/>
</dbReference>
<dbReference type="STRING" id="458817.Shal_0405"/>
<keyword evidence="1" id="KW-1133">Transmembrane helix</keyword>
<feature type="transmembrane region" description="Helical" evidence="1">
    <location>
        <begin position="219"/>
        <end position="240"/>
    </location>
</feature>
<protein>
    <submittedName>
        <fullName evidence="2">Anaerobic dimethyl sulfoxide reductase, subunit C</fullName>
    </submittedName>
</protein>
<keyword evidence="1" id="KW-0812">Transmembrane</keyword>
<name>B0TQI7_SHEHH</name>
<feature type="transmembrane region" description="Helical" evidence="1">
    <location>
        <begin position="252"/>
        <end position="270"/>
    </location>
</feature>
<feature type="transmembrane region" description="Helical" evidence="1">
    <location>
        <begin position="187"/>
        <end position="207"/>
    </location>
</feature>
<feature type="transmembrane region" description="Helical" evidence="1">
    <location>
        <begin position="146"/>
        <end position="167"/>
    </location>
</feature>
<dbReference type="KEGG" id="shl:Shal_0405"/>
<dbReference type="HOGENOM" id="CLU_997134_0_0_6"/>
<proteinExistence type="predicted"/>
<dbReference type="InterPro" id="IPR007059">
    <property type="entry name" value="DmsC"/>
</dbReference>
<keyword evidence="1" id="KW-0472">Membrane</keyword>
<dbReference type="Proteomes" id="UP000001317">
    <property type="component" value="Chromosome"/>
</dbReference>
<dbReference type="GO" id="GO:0005886">
    <property type="term" value="C:plasma membrane"/>
    <property type="evidence" value="ECO:0007669"/>
    <property type="project" value="TreeGrafter"/>
</dbReference>
<dbReference type="AlphaFoldDB" id="B0TQI7"/>
<dbReference type="EMBL" id="CP000931">
    <property type="protein sequence ID" value="ABZ74980.1"/>
    <property type="molecule type" value="Genomic_DNA"/>
</dbReference>
<dbReference type="GO" id="GO:0019645">
    <property type="term" value="P:anaerobic electron transport chain"/>
    <property type="evidence" value="ECO:0007669"/>
    <property type="project" value="InterPro"/>
</dbReference>
<organism evidence="2 3">
    <name type="scientific">Shewanella halifaxensis (strain HAW-EB4)</name>
    <dbReference type="NCBI Taxonomy" id="458817"/>
    <lineage>
        <taxon>Bacteria</taxon>
        <taxon>Pseudomonadati</taxon>
        <taxon>Pseudomonadota</taxon>
        <taxon>Gammaproteobacteria</taxon>
        <taxon>Alteromonadales</taxon>
        <taxon>Shewanellaceae</taxon>
        <taxon>Shewanella</taxon>
    </lineage>
</organism>
<dbReference type="GO" id="GO:0009390">
    <property type="term" value="C:dimethyl sulfoxide reductase complex"/>
    <property type="evidence" value="ECO:0007669"/>
    <property type="project" value="TreeGrafter"/>
</dbReference>
<evidence type="ECO:0000256" key="1">
    <source>
        <dbReference type="SAM" id="Phobius"/>
    </source>
</evidence>
<accession>B0TQI7</accession>
<feature type="transmembrane region" description="Helical" evidence="1">
    <location>
        <begin position="40"/>
        <end position="63"/>
    </location>
</feature>
<dbReference type="OrthoDB" id="4394845at2"/>
<keyword evidence="3" id="KW-1185">Reference proteome</keyword>
<feature type="transmembrane region" description="Helical" evidence="1">
    <location>
        <begin position="111"/>
        <end position="134"/>
    </location>
</feature>
<dbReference type="Pfam" id="PF04976">
    <property type="entry name" value="DmsC"/>
    <property type="match status" value="1"/>
</dbReference>
<evidence type="ECO:0000313" key="3">
    <source>
        <dbReference type="Proteomes" id="UP000001317"/>
    </source>
</evidence>
<feature type="transmembrane region" description="Helical" evidence="1">
    <location>
        <begin position="6"/>
        <end position="28"/>
    </location>
</feature>
<dbReference type="eggNOG" id="COG3302">
    <property type="taxonomic scope" value="Bacteria"/>
</dbReference>
<sequence>MHEIPLVIFTVLAQAVAGSFILLCALRLAYPQQLGGNSQLLQRCFLCLWSIFAIAGLAATTHLGQPLRAANVLFGLAHLSPMSVEIIMVSIFGALGTGSSLLLWRKADSRLVNILLLTAALAAIGQLFAIANVYSLPTVYLWSNHWTPINLVFSGLITGSMLTSLLLNTCQIQPVKTPLKLSALKPILAIIFLLTLVLSTAYAMQLTEQLHKLGASLPVWLQLLQIGRISLLAIGFISCLVIKLNTYKSTPLLLATLTVLTAEILGRILFYELGLLQQL</sequence>
<feature type="transmembrane region" description="Helical" evidence="1">
    <location>
        <begin position="83"/>
        <end position="104"/>
    </location>
</feature>
<dbReference type="PANTHER" id="PTHR38095:SF3">
    <property type="entry name" value="ANAEROBIC DIMETHYL SULFOXIDE REDUCTASE, SUBUNIT C"/>
    <property type="match status" value="1"/>
</dbReference>